<protein>
    <submittedName>
        <fullName evidence="1">Extradiol ring-cleavage dioxygenase class III protein subunit B</fullName>
    </submittedName>
</protein>
<keyword evidence="2" id="KW-1185">Reference proteome</keyword>
<reference evidence="1" key="1">
    <citation type="journal article" date="2015" name="Genome Announc.">
        <title>Draft Genome Sequence of Thiostrepton-Producing Streptomyces azureus ATCC 14921.</title>
        <authorList>
            <person name="Sakihara K."/>
            <person name="Maeda J."/>
            <person name="Tashiro K."/>
            <person name="Fujino Y."/>
            <person name="Kuhara S."/>
            <person name="Ohshima T."/>
            <person name="Ogata S."/>
            <person name="Doi K."/>
        </authorList>
    </citation>
    <scope>NUCLEOTIDE SEQUENCE [LARGE SCALE GENOMIC DNA]</scope>
    <source>
        <strain evidence="1">ATCC14921</strain>
    </source>
</reference>
<name>A0A0K8PG38_STRAJ</name>
<sequence>MVASSAASAIESISAATTAPRLPVVAGPAVSRAAELVLPTPGFLPLALATPAPRVPSLCLPLAPTYRPTAFHLTLTQREGGA</sequence>
<dbReference type="EMBL" id="DF968220">
    <property type="protein sequence ID" value="GAP46703.1"/>
    <property type="molecule type" value="Genomic_DNA"/>
</dbReference>
<gene>
    <name evidence="1" type="ORF">SAZU_1440</name>
</gene>
<dbReference type="AlphaFoldDB" id="A0A0K8PG38"/>
<dbReference type="GO" id="GO:0051213">
    <property type="term" value="F:dioxygenase activity"/>
    <property type="evidence" value="ECO:0007669"/>
    <property type="project" value="UniProtKB-KW"/>
</dbReference>
<evidence type="ECO:0000313" key="2">
    <source>
        <dbReference type="Proteomes" id="UP000053859"/>
    </source>
</evidence>
<evidence type="ECO:0000313" key="1">
    <source>
        <dbReference type="EMBL" id="GAP46703.1"/>
    </source>
</evidence>
<proteinExistence type="predicted"/>
<dbReference type="Proteomes" id="UP000053859">
    <property type="component" value="Unassembled WGS sequence"/>
</dbReference>
<accession>A0A0K8PG38</accession>
<organism evidence="1 2">
    <name type="scientific">Streptomyces azureus</name>
    <dbReference type="NCBI Taxonomy" id="146537"/>
    <lineage>
        <taxon>Bacteria</taxon>
        <taxon>Bacillati</taxon>
        <taxon>Actinomycetota</taxon>
        <taxon>Actinomycetes</taxon>
        <taxon>Kitasatosporales</taxon>
        <taxon>Streptomycetaceae</taxon>
        <taxon>Streptomyces</taxon>
    </lineage>
</organism>
<keyword evidence="1" id="KW-0560">Oxidoreductase</keyword>
<keyword evidence="1" id="KW-0223">Dioxygenase</keyword>